<dbReference type="RefSeq" id="WP_236099785.1">
    <property type="nucleotide sequence ID" value="NZ_JAKGUD010000010.1"/>
</dbReference>
<dbReference type="InterPro" id="IPR025280">
    <property type="entry name" value="SNIPE"/>
</dbReference>
<evidence type="ECO:0000259" key="3">
    <source>
        <dbReference type="SMART" id="SM00974"/>
    </source>
</evidence>
<comment type="caution">
    <text evidence="4">The sequence shown here is derived from an EMBL/GenBank/DDBJ whole genome shotgun (WGS) entry which is preliminary data.</text>
</comment>
<feature type="coiled-coil region" evidence="1">
    <location>
        <begin position="217"/>
        <end position="311"/>
    </location>
</feature>
<proteinExistence type="predicted"/>
<reference evidence="4 5" key="1">
    <citation type="submission" date="2022-01" db="EMBL/GenBank/DDBJ databases">
        <title>Dethiosulfovibrio faecalis sp. nov., a novel proteolytic, non-sulfur-reducing bacterium isolated from a marine aquaculture solid waste bioreactor.</title>
        <authorList>
            <person name="Grabowski S."/>
            <person name="Apolinario E."/>
            <person name="Schneider N."/>
            <person name="Marshall C.W."/>
            <person name="Sowers K.R."/>
        </authorList>
    </citation>
    <scope>NUCLEOTIDE SEQUENCE [LARGE SCALE GENOMIC DNA]</scope>
    <source>
        <strain evidence="4 5">DSM 12537</strain>
    </source>
</reference>
<dbReference type="Pfam" id="PF13250">
    <property type="entry name" value="SNIPE"/>
    <property type="match status" value="1"/>
</dbReference>
<dbReference type="Proteomes" id="UP001200430">
    <property type="component" value="Unassembled WGS sequence"/>
</dbReference>
<name>A0ABS9EPG2_9BACT</name>
<dbReference type="Pfam" id="PF10544">
    <property type="entry name" value="T5orf172"/>
    <property type="match status" value="1"/>
</dbReference>
<keyword evidence="2" id="KW-0472">Membrane</keyword>
<sequence length="462" mass="54151">MSIELVVILIVAISLAFLYLLQKQRKRLDQLSKYEPVANLEKEISDKNNELSARQKELEEIKRETDLAEERLNDTLAELQKGEEKLEIQSYGMYDPEFDFETSEEYRAQIKELKEKQKKMIKNKVAVSSETGWTVNGDYSKGEKMIERNSKLMLRAFNGECDSAISNVKWNNAPRMEERINKSYSSINRLGKSHSILISNEYLRLKISEVHATHEYQMKLYEEKEEQRRIKEQMREEQKAQKEIEKAIKDAAKEEDLLQKAMDKIKKKYDQAKNEEKSKLEAKILELKEKLKEVEEKNQRALSMAQQTKRGYVYVISNIGSFGENIYKIGMTRRLEPLDRVRELGDASVPFKFDVHAMIWSEDAPSLERDLHKHFAFNQVNKVNHRKEFFNASIKEIKEEVTRMGIEAKWTMAAEAREYQETQSINRLISENPQAKEAWLNREISVEDISIWDDGEDEMAAS</sequence>
<keyword evidence="2" id="KW-1133">Transmembrane helix</keyword>
<evidence type="ECO:0000256" key="2">
    <source>
        <dbReference type="SAM" id="Phobius"/>
    </source>
</evidence>
<feature type="domain" description="Bacteriophage T5 Orf172 DNA-binding" evidence="3">
    <location>
        <begin position="321"/>
        <end position="404"/>
    </location>
</feature>
<keyword evidence="1" id="KW-0175">Coiled coil</keyword>
<gene>
    <name evidence="4" type="ORF">L2W38_09670</name>
</gene>
<dbReference type="SMART" id="SM00974">
    <property type="entry name" value="T5orf172"/>
    <property type="match status" value="1"/>
</dbReference>
<evidence type="ECO:0000313" key="5">
    <source>
        <dbReference type="Proteomes" id="UP001200430"/>
    </source>
</evidence>
<feature type="coiled-coil region" evidence="1">
    <location>
        <begin position="37"/>
        <end position="123"/>
    </location>
</feature>
<keyword evidence="2" id="KW-0812">Transmembrane</keyword>
<dbReference type="EMBL" id="JAKGUD010000010">
    <property type="protein sequence ID" value="MCF4143078.1"/>
    <property type="molecule type" value="Genomic_DNA"/>
</dbReference>
<keyword evidence="5" id="KW-1185">Reference proteome</keyword>
<organism evidence="4 5">
    <name type="scientific">Dethiosulfovibrio marinus</name>
    <dbReference type="NCBI Taxonomy" id="133532"/>
    <lineage>
        <taxon>Bacteria</taxon>
        <taxon>Thermotogati</taxon>
        <taxon>Synergistota</taxon>
        <taxon>Synergistia</taxon>
        <taxon>Synergistales</taxon>
        <taxon>Dethiosulfovibrionaceae</taxon>
        <taxon>Dethiosulfovibrio</taxon>
    </lineage>
</organism>
<evidence type="ECO:0000256" key="1">
    <source>
        <dbReference type="SAM" id="Coils"/>
    </source>
</evidence>
<feature type="transmembrane region" description="Helical" evidence="2">
    <location>
        <begin position="6"/>
        <end position="22"/>
    </location>
</feature>
<dbReference type="InterPro" id="IPR018306">
    <property type="entry name" value="Phage_T5_Orf172_DNA-bd"/>
</dbReference>
<accession>A0ABS9EPG2</accession>
<evidence type="ECO:0000313" key="4">
    <source>
        <dbReference type="EMBL" id="MCF4143078.1"/>
    </source>
</evidence>
<protein>
    <submittedName>
        <fullName evidence="4">DUF4041 domain-containing protein</fullName>
    </submittedName>
</protein>